<dbReference type="PANTHER" id="PTHR11795">
    <property type="entry name" value="BRANCHED-CHAIN AMINO ACID TRANSPORT SYSTEM PERMEASE PROTEIN LIVH"/>
    <property type="match status" value="1"/>
</dbReference>
<accession>A0A158DAJ2</accession>
<feature type="transmembrane region" description="Helical" evidence="9">
    <location>
        <begin position="217"/>
        <end position="234"/>
    </location>
</feature>
<evidence type="ECO:0000256" key="2">
    <source>
        <dbReference type="ARBA" id="ARBA00022448"/>
    </source>
</evidence>
<evidence type="ECO:0000256" key="8">
    <source>
        <dbReference type="ARBA" id="ARBA00037998"/>
    </source>
</evidence>
<feature type="transmembrane region" description="Helical" evidence="9">
    <location>
        <begin position="96"/>
        <end position="115"/>
    </location>
</feature>
<keyword evidence="4 9" id="KW-0812">Transmembrane</keyword>
<organism evidence="10 11">
    <name type="scientific">Caballeronia hypogeia</name>
    <dbReference type="NCBI Taxonomy" id="1777140"/>
    <lineage>
        <taxon>Bacteria</taxon>
        <taxon>Pseudomonadati</taxon>
        <taxon>Pseudomonadota</taxon>
        <taxon>Betaproteobacteria</taxon>
        <taxon>Burkholderiales</taxon>
        <taxon>Burkholderiaceae</taxon>
        <taxon>Caballeronia</taxon>
    </lineage>
</organism>
<sequence length="290" mass="30476">MSIFLQLLVNGLLLGGAYAIISIGLTLIFGVVRVVNFAHGELLMVGMYAVWLLAAKLGWHPYLSAVPVALLLFALGVLIQRFIIQPLLSADAHIQIFATVGVSTALVNLALMIFGADVHPVDVSFGTEPLQFGGINVVSGQLITFVAALAVAGGLHLFLQRTYTGRAFRAVAQHRYAASLMGVNVKTTYVLAFGLGAALVGLASGLLVAQYPVFPTVGQYFVLTAFVIVVLGGLGSLPGALVGSIVIGLIDSLAGYYISPDMKEVVYFAIFLVILVVRPTGLFGLGRGSE</sequence>
<keyword evidence="11" id="KW-1185">Reference proteome</keyword>
<dbReference type="InterPro" id="IPR001851">
    <property type="entry name" value="ABC_transp_permease"/>
</dbReference>
<evidence type="ECO:0000256" key="6">
    <source>
        <dbReference type="ARBA" id="ARBA00022989"/>
    </source>
</evidence>
<keyword evidence="2" id="KW-0813">Transport</keyword>
<dbReference type="PANTHER" id="PTHR11795:SF445">
    <property type="entry name" value="AMINO ACID ABC TRANSPORTER PERMEASE PROTEIN"/>
    <property type="match status" value="1"/>
</dbReference>
<dbReference type="InterPro" id="IPR052157">
    <property type="entry name" value="BCAA_transport_permease"/>
</dbReference>
<feature type="transmembrane region" description="Helical" evidence="9">
    <location>
        <begin position="189"/>
        <end position="211"/>
    </location>
</feature>
<name>A0A158DAJ2_9BURK</name>
<gene>
    <name evidence="10" type="ORF">AWB79_06730</name>
</gene>
<comment type="similarity">
    <text evidence="8">Belongs to the binding-protein-dependent transport system permease family. LivHM subfamily.</text>
</comment>
<dbReference type="GO" id="GO:0006865">
    <property type="term" value="P:amino acid transport"/>
    <property type="evidence" value="ECO:0007669"/>
    <property type="project" value="UniProtKB-KW"/>
</dbReference>
<evidence type="ECO:0000256" key="3">
    <source>
        <dbReference type="ARBA" id="ARBA00022475"/>
    </source>
</evidence>
<feature type="transmembrane region" description="Helical" evidence="9">
    <location>
        <begin position="12"/>
        <end position="35"/>
    </location>
</feature>
<protein>
    <submittedName>
        <fullName evidence="10">Inner-membrane translocator</fullName>
    </submittedName>
</protein>
<dbReference type="RefSeq" id="WP_061171738.1">
    <property type="nucleotide sequence ID" value="NZ_FCOA02000038.1"/>
</dbReference>
<evidence type="ECO:0000256" key="4">
    <source>
        <dbReference type="ARBA" id="ARBA00022692"/>
    </source>
</evidence>
<dbReference type="Proteomes" id="UP000054851">
    <property type="component" value="Unassembled WGS sequence"/>
</dbReference>
<reference evidence="10" key="1">
    <citation type="submission" date="2016-01" db="EMBL/GenBank/DDBJ databases">
        <authorList>
            <person name="Peeters C."/>
        </authorList>
    </citation>
    <scope>NUCLEOTIDE SEQUENCE</scope>
    <source>
        <strain evidence="10">LMG 29322</strain>
    </source>
</reference>
<evidence type="ECO:0000256" key="7">
    <source>
        <dbReference type="ARBA" id="ARBA00023136"/>
    </source>
</evidence>
<feature type="transmembrane region" description="Helical" evidence="9">
    <location>
        <begin position="135"/>
        <end position="159"/>
    </location>
</feature>
<dbReference type="Pfam" id="PF02653">
    <property type="entry name" value="BPD_transp_2"/>
    <property type="match status" value="1"/>
</dbReference>
<dbReference type="OrthoDB" id="32289at2"/>
<feature type="transmembrane region" description="Helical" evidence="9">
    <location>
        <begin position="65"/>
        <end position="84"/>
    </location>
</feature>
<proteinExistence type="inferred from homology"/>
<dbReference type="GO" id="GO:0005886">
    <property type="term" value="C:plasma membrane"/>
    <property type="evidence" value="ECO:0007669"/>
    <property type="project" value="UniProtKB-SubCell"/>
</dbReference>
<dbReference type="EMBL" id="FCOA02000038">
    <property type="protein sequence ID" value="SAK91692.1"/>
    <property type="molecule type" value="Genomic_DNA"/>
</dbReference>
<evidence type="ECO:0000256" key="1">
    <source>
        <dbReference type="ARBA" id="ARBA00004651"/>
    </source>
</evidence>
<dbReference type="GO" id="GO:0022857">
    <property type="term" value="F:transmembrane transporter activity"/>
    <property type="evidence" value="ECO:0007669"/>
    <property type="project" value="InterPro"/>
</dbReference>
<evidence type="ECO:0000256" key="5">
    <source>
        <dbReference type="ARBA" id="ARBA00022970"/>
    </source>
</evidence>
<comment type="caution">
    <text evidence="10">The sequence shown here is derived from an EMBL/GenBank/DDBJ whole genome shotgun (WGS) entry which is preliminary data.</text>
</comment>
<dbReference type="STRING" id="1777140.AWB79_06730"/>
<evidence type="ECO:0000313" key="11">
    <source>
        <dbReference type="Proteomes" id="UP000054851"/>
    </source>
</evidence>
<comment type="subcellular location">
    <subcellularLocation>
        <location evidence="1">Cell membrane</location>
        <topology evidence="1">Multi-pass membrane protein</topology>
    </subcellularLocation>
</comment>
<keyword evidence="7 9" id="KW-0472">Membrane</keyword>
<feature type="transmembrane region" description="Helical" evidence="9">
    <location>
        <begin position="265"/>
        <end position="285"/>
    </location>
</feature>
<dbReference type="CDD" id="cd06582">
    <property type="entry name" value="TM_PBP1_LivH_like"/>
    <property type="match status" value="1"/>
</dbReference>
<evidence type="ECO:0000313" key="10">
    <source>
        <dbReference type="EMBL" id="SAK91692.1"/>
    </source>
</evidence>
<dbReference type="AlphaFoldDB" id="A0A158DAJ2"/>
<keyword evidence="3" id="KW-1003">Cell membrane</keyword>
<keyword evidence="5" id="KW-0029">Amino-acid transport</keyword>
<evidence type="ECO:0000256" key="9">
    <source>
        <dbReference type="SAM" id="Phobius"/>
    </source>
</evidence>
<keyword evidence="6 9" id="KW-1133">Transmembrane helix</keyword>